<reference evidence="1" key="1">
    <citation type="submission" date="2020-06" db="EMBL/GenBank/DDBJ databases">
        <title>Draft genome of Bugula neritina, a colonial animal packing powerful symbionts and potential medicines.</title>
        <authorList>
            <person name="Rayko M."/>
        </authorList>
    </citation>
    <scope>NUCLEOTIDE SEQUENCE [LARGE SCALE GENOMIC DNA]</scope>
    <source>
        <strain evidence="1">Kwan_BN1</strain>
    </source>
</reference>
<proteinExistence type="predicted"/>
<accession>A0A7J7KF33</accession>
<evidence type="ECO:0000313" key="1">
    <source>
        <dbReference type="EMBL" id="KAF6036813.1"/>
    </source>
</evidence>
<organism evidence="1 2">
    <name type="scientific">Bugula neritina</name>
    <name type="common">Brown bryozoan</name>
    <name type="synonym">Sertularia neritina</name>
    <dbReference type="NCBI Taxonomy" id="10212"/>
    <lineage>
        <taxon>Eukaryota</taxon>
        <taxon>Metazoa</taxon>
        <taxon>Spiralia</taxon>
        <taxon>Lophotrochozoa</taxon>
        <taxon>Bryozoa</taxon>
        <taxon>Gymnolaemata</taxon>
        <taxon>Cheilostomatida</taxon>
        <taxon>Flustrina</taxon>
        <taxon>Buguloidea</taxon>
        <taxon>Bugulidae</taxon>
        <taxon>Bugula</taxon>
    </lineage>
</organism>
<evidence type="ECO:0000313" key="2">
    <source>
        <dbReference type="Proteomes" id="UP000593567"/>
    </source>
</evidence>
<dbReference type="AlphaFoldDB" id="A0A7J7KF33"/>
<dbReference type="PANTHER" id="PTHR21444">
    <property type="entry name" value="COILED-COIL DOMAIN-CONTAINING PROTEIN 180"/>
    <property type="match status" value="1"/>
</dbReference>
<comment type="caution">
    <text evidence="1">The sequence shown here is derived from an EMBL/GenBank/DDBJ whole genome shotgun (WGS) entry which is preliminary data.</text>
</comment>
<sequence length="245" mass="28448">MFTYRKFDINSFHRDVYEDEGQGQTFLTEVNLAGIAKTSSQNYEFLESFFISPEYFIKLKQSIRLNFITYMENWTDEAIQRAHSIIAANLMNSTLTELMMHNERVVRHCKGINQTLADLKLQFDKLLTEHQLTFDEFQKGVEAMEAVVLRGNKSSVLVEQQAAVQKAKEGFMNEIRVSLRTFRRSLDDTLQLMRESNAMFIKSFKLFSDGGNFCPEEIDVFRKNLDKYSHKVDDSEGGIMSELEV</sequence>
<dbReference type="PANTHER" id="PTHR21444:SF14">
    <property type="entry name" value="COILED-COIL DOMAIN-CONTAINING PROTEIN 180"/>
    <property type="match status" value="1"/>
</dbReference>
<dbReference type="OrthoDB" id="431588at2759"/>
<gene>
    <name evidence="1" type="ORF">EB796_004881</name>
</gene>
<keyword evidence="2" id="KW-1185">Reference proteome</keyword>
<protein>
    <submittedName>
        <fullName evidence="1">CCDC180</fullName>
    </submittedName>
</protein>
<dbReference type="Proteomes" id="UP000593567">
    <property type="component" value="Unassembled WGS sequence"/>
</dbReference>
<dbReference type="EMBL" id="VXIV02000667">
    <property type="protein sequence ID" value="KAF6036813.1"/>
    <property type="molecule type" value="Genomic_DNA"/>
</dbReference>
<name>A0A7J7KF33_BUGNE</name>